<feature type="transmembrane region" description="Helical" evidence="5">
    <location>
        <begin position="416"/>
        <end position="434"/>
    </location>
</feature>
<organism evidence="7 8">
    <name type="scientific">Clavelina lepadiformis</name>
    <name type="common">Light-bulb sea squirt</name>
    <name type="synonym">Ascidia lepadiformis</name>
    <dbReference type="NCBI Taxonomy" id="159417"/>
    <lineage>
        <taxon>Eukaryota</taxon>
        <taxon>Metazoa</taxon>
        <taxon>Chordata</taxon>
        <taxon>Tunicata</taxon>
        <taxon>Ascidiacea</taxon>
        <taxon>Aplousobranchia</taxon>
        <taxon>Clavelinidae</taxon>
        <taxon>Clavelina</taxon>
    </lineage>
</organism>
<evidence type="ECO:0000256" key="3">
    <source>
        <dbReference type="ARBA" id="ARBA00022989"/>
    </source>
</evidence>
<evidence type="ECO:0000259" key="6">
    <source>
        <dbReference type="PROSITE" id="PS50850"/>
    </source>
</evidence>
<evidence type="ECO:0000256" key="2">
    <source>
        <dbReference type="ARBA" id="ARBA00022692"/>
    </source>
</evidence>
<accession>A0ABP0GXV6</accession>
<dbReference type="PROSITE" id="PS50850">
    <property type="entry name" value="MFS"/>
    <property type="match status" value="1"/>
</dbReference>
<dbReference type="InterPro" id="IPR020846">
    <property type="entry name" value="MFS_dom"/>
</dbReference>
<dbReference type="SUPFAM" id="SSF103473">
    <property type="entry name" value="MFS general substrate transporter"/>
    <property type="match status" value="1"/>
</dbReference>
<reference evidence="7 8" key="1">
    <citation type="submission" date="2024-02" db="EMBL/GenBank/DDBJ databases">
        <authorList>
            <person name="Daric V."/>
            <person name="Darras S."/>
        </authorList>
    </citation>
    <scope>NUCLEOTIDE SEQUENCE [LARGE SCALE GENOMIC DNA]</scope>
</reference>
<feature type="transmembrane region" description="Helical" evidence="5">
    <location>
        <begin position="101"/>
        <end position="121"/>
    </location>
</feature>
<feature type="transmembrane region" description="Helical" evidence="5">
    <location>
        <begin position="508"/>
        <end position="527"/>
    </location>
</feature>
<protein>
    <recommendedName>
        <fullName evidence="6">Major facilitator superfamily (MFS) profile domain-containing protein</fullName>
    </recommendedName>
</protein>
<dbReference type="InterPro" id="IPR036259">
    <property type="entry name" value="MFS_trans_sf"/>
</dbReference>
<gene>
    <name evidence="7" type="ORF">CVLEPA_LOCUS29118</name>
</gene>
<evidence type="ECO:0000256" key="5">
    <source>
        <dbReference type="SAM" id="Phobius"/>
    </source>
</evidence>
<evidence type="ECO:0000313" key="7">
    <source>
        <dbReference type="EMBL" id="CAK8695913.1"/>
    </source>
</evidence>
<keyword evidence="8" id="KW-1185">Reference proteome</keyword>
<dbReference type="Gene3D" id="1.20.1250.20">
    <property type="entry name" value="MFS general substrate transporter like domains"/>
    <property type="match status" value="2"/>
</dbReference>
<dbReference type="InterPro" id="IPR011701">
    <property type="entry name" value="MFS"/>
</dbReference>
<dbReference type="Pfam" id="PF07690">
    <property type="entry name" value="MFS_1"/>
    <property type="match status" value="1"/>
</dbReference>
<keyword evidence="2 5" id="KW-0812">Transmembrane</keyword>
<keyword evidence="4 5" id="KW-0472">Membrane</keyword>
<feature type="transmembrane region" description="Helical" evidence="5">
    <location>
        <begin position="185"/>
        <end position="204"/>
    </location>
</feature>
<feature type="transmembrane region" description="Helical" evidence="5">
    <location>
        <begin position="340"/>
        <end position="360"/>
    </location>
</feature>
<evidence type="ECO:0000256" key="4">
    <source>
        <dbReference type="ARBA" id="ARBA00023136"/>
    </source>
</evidence>
<comment type="caution">
    <text evidence="7">The sequence shown here is derived from an EMBL/GenBank/DDBJ whole genome shotgun (WGS) entry which is preliminary data.</text>
</comment>
<evidence type="ECO:0000313" key="8">
    <source>
        <dbReference type="Proteomes" id="UP001642483"/>
    </source>
</evidence>
<feature type="transmembrane region" description="Helical" evidence="5">
    <location>
        <begin position="273"/>
        <end position="293"/>
    </location>
</feature>
<proteinExistence type="predicted"/>
<dbReference type="EMBL" id="CAWYQH010000152">
    <property type="protein sequence ID" value="CAK8695913.1"/>
    <property type="molecule type" value="Genomic_DNA"/>
</dbReference>
<dbReference type="PANTHER" id="PTHR11662">
    <property type="entry name" value="SOLUTE CARRIER FAMILY 17"/>
    <property type="match status" value="1"/>
</dbReference>
<feature type="transmembrane region" description="Helical" evidence="5">
    <location>
        <begin position="380"/>
        <end position="404"/>
    </location>
</feature>
<dbReference type="CDD" id="cd17382">
    <property type="entry name" value="MFS_SLC17A6_7_8_VGluT"/>
    <property type="match status" value="1"/>
</dbReference>
<feature type="transmembrane region" description="Helical" evidence="5">
    <location>
        <begin position="474"/>
        <end position="496"/>
    </location>
</feature>
<dbReference type="InterPro" id="IPR050382">
    <property type="entry name" value="MFS_Na/Anion_cotransporter"/>
</dbReference>
<sequence>MSFESSEESFSTVQGFKKYVESKAKSLLYRSTGIGKPSYDMELLQEGSETRSGYCELNGHDNGTTSSSKQPYTARKLGDDLPETHSKWMWYCSCLCLPKRYALAFLSGLGFCIAFGMRCNLGVAMVEMANNYTEVLENGTHVTTPASLHWSAAQQGFIHGSFFWGYIVTQVPGGYLASRLPANRMFGFAVLTTCTLNLFLPAAARLHWTAFIFVRVLQGLAEGILYPSCHGMWSKWAPPLERSRLATISFSGSYAGAVIGMPLGGILVEYAGWPSIFYVFGCCGILWFIWWIMTTYEAPSVHPTISQEERKYIENAIGKSDCTTIPKWGGTPWRSFFQSLPVWAIIVANFCRSWTFYLLIISQPAFFENVLGFNISELGFIAAVPHLVMTIIVPIGGVVADFLRRKEILSTTNVRKIMNCGGFGLEALFLLILACSHGSSATVVCLVFAVGFSGFAISGFNVNHLDIAPRYASILMGLSNGAGTLSGMICPLLVSFITKGGTEEEWKVVFVVASCIHFSGVIFYAFFASGERQPWADPPSEEICILDDEEFGSVESKPFGKSFDESPDAPPDRFVKKVVFNGGYNPNFEGPETRNSNGFKLSTNSSVDNQANVVEPKRQMYVTTKLMPNGPKYDVTTEPVQIESKDQYLLDEDRSYD</sequence>
<comment type="subcellular location">
    <subcellularLocation>
        <location evidence="1">Membrane</location>
        <topology evidence="1">Multi-pass membrane protein</topology>
    </subcellularLocation>
</comment>
<name>A0ABP0GXV6_CLALP</name>
<evidence type="ECO:0000256" key="1">
    <source>
        <dbReference type="ARBA" id="ARBA00004141"/>
    </source>
</evidence>
<dbReference type="PANTHER" id="PTHR11662:SF456">
    <property type="entry name" value="VESICULAR GLUTAMATE TRANSPORTER, ISOFORM A"/>
    <property type="match status" value="1"/>
</dbReference>
<keyword evidence="3 5" id="KW-1133">Transmembrane helix</keyword>
<dbReference type="Proteomes" id="UP001642483">
    <property type="component" value="Unassembled WGS sequence"/>
</dbReference>
<feature type="domain" description="Major facilitator superfamily (MFS) profile" evidence="6">
    <location>
        <begin position="96"/>
        <end position="532"/>
    </location>
</feature>